<comment type="caution">
    <text evidence="1">The sequence shown here is derived from an EMBL/GenBank/DDBJ whole genome shotgun (WGS) entry which is preliminary data.</text>
</comment>
<evidence type="ECO:0000313" key="1">
    <source>
        <dbReference type="EMBL" id="KAI8546127.1"/>
    </source>
</evidence>
<dbReference type="Proteomes" id="UP001062846">
    <property type="component" value="Chromosome 7"/>
</dbReference>
<proteinExistence type="predicted"/>
<evidence type="ECO:0000313" key="2">
    <source>
        <dbReference type="Proteomes" id="UP001062846"/>
    </source>
</evidence>
<gene>
    <name evidence="1" type="ORF">RHMOL_Rhmol07G0092400</name>
</gene>
<reference evidence="1" key="1">
    <citation type="submission" date="2022-02" db="EMBL/GenBank/DDBJ databases">
        <title>Plant Genome Project.</title>
        <authorList>
            <person name="Zhang R.-G."/>
        </authorList>
    </citation>
    <scope>NUCLEOTIDE SEQUENCE</scope>
    <source>
        <strain evidence="1">AT1</strain>
    </source>
</reference>
<name>A0ACC0MYK2_RHOML</name>
<organism evidence="1 2">
    <name type="scientific">Rhododendron molle</name>
    <name type="common">Chinese azalea</name>
    <name type="synonym">Azalea mollis</name>
    <dbReference type="NCBI Taxonomy" id="49168"/>
    <lineage>
        <taxon>Eukaryota</taxon>
        <taxon>Viridiplantae</taxon>
        <taxon>Streptophyta</taxon>
        <taxon>Embryophyta</taxon>
        <taxon>Tracheophyta</taxon>
        <taxon>Spermatophyta</taxon>
        <taxon>Magnoliopsida</taxon>
        <taxon>eudicotyledons</taxon>
        <taxon>Gunneridae</taxon>
        <taxon>Pentapetalae</taxon>
        <taxon>asterids</taxon>
        <taxon>Ericales</taxon>
        <taxon>Ericaceae</taxon>
        <taxon>Ericoideae</taxon>
        <taxon>Rhodoreae</taxon>
        <taxon>Rhododendron</taxon>
    </lineage>
</organism>
<sequence length="286" mass="31866">MEILLWLGLNRTSGSKASSTIPLIGPTKKRVQAHRQRRQYFQRTKRSHPSLGGRASRRVMDSSQNWAPAVAGGGNGTIISQNRDASATRSSQTSDDPKQNLSQVISSIQKTLGLIHQLSLTVSSFNAASQLPLLQRLNSLVSELDNMTKLAEECDIQVPMHVLNLIDDGKNPDEYTRDILNDFIARNQVTKGKTDAFKGFRRHLIQELEQAFPDEVESYREIRASSAAESNQLAQAQSILPNEHGEATKQELVSSFSKTSIGIATLRWRKEIMDLLPRGTEDNFKV</sequence>
<keyword evidence="2" id="KW-1185">Reference proteome</keyword>
<protein>
    <submittedName>
        <fullName evidence="1">Uncharacterized protein</fullName>
    </submittedName>
</protein>
<accession>A0ACC0MYK2</accession>
<dbReference type="EMBL" id="CM046394">
    <property type="protein sequence ID" value="KAI8546127.1"/>
    <property type="molecule type" value="Genomic_DNA"/>
</dbReference>